<organism evidence="2 3">
    <name type="scientific">Paraphaeosphaeria minitans</name>
    <dbReference type="NCBI Taxonomy" id="565426"/>
    <lineage>
        <taxon>Eukaryota</taxon>
        <taxon>Fungi</taxon>
        <taxon>Dikarya</taxon>
        <taxon>Ascomycota</taxon>
        <taxon>Pezizomycotina</taxon>
        <taxon>Dothideomycetes</taxon>
        <taxon>Pleosporomycetidae</taxon>
        <taxon>Pleosporales</taxon>
        <taxon>Massarineae</taxon>
        <taxon>Didymosphaeriaceae</taxon>
        <taxon>Paraphaeosphaeria</taxon>
    </lineage>
</organism>
<proteinExistence type="predicted"/>
<comment type="caution">
    <text evidence="2">The sequence shown here is derived from an EMBL/GenBank/DDBJ whole genome shotgun (WGS) entry which is preliminary data.</text>
</comment>
<evidence type="ECO:0000313" key="3">
    <source>
        <dbReference type="Proteomes" id="UP000756921"/>
    </source>
</evidence>
<dbReference type="AlphaFoldDB" id="A0A9P6GPV7"/>
<feature type="compositionally biased region" description="Basic and acidic residues" evidence="1">
    <location>
        <begin position="18"/>
        <end position="35"/>
    </location>
</feature>
<dbReference type="EMBL" id="WJXW01000002">
    <property type="protein sequence ID" value="KAF9739677.1"/>
    <property type="molecule type" value="Genomic_DNA"/>
</dbReference>
<evidence type="ECO:0000313" key="2">
    <source>
        <dbReference type="EMBL" id="KAF9739677.1"/>
    </source>
</evidence>
<reference evidence="2" key="1">
    <citation type="journal article" date="2020" name="Mol. Plant Microbe Interact.">
        <title>Genome Sequence of the Biocontrol Agent Coniothyrium minitans strain Conio (IMI 134523).</title>
        <authorList>
            <person name="Patel D."/>
            <person name="Shittu T.A."/>
            <person name="Baroncelli R."/>
            <person name="Muthumeenakshi S."/>
            <person name="Osborne T.H."/>
            <person name="Janganan T.K."/>
            <person name="Sreenivasaprasad S."/>
        </authorList>
    </citation>
    <scope>NUCLEOTIDE SEQUENCE</scope>
    <source>
        <strain evidence="2">Conio</strain>
    </source>
</reference>
<gene>
    <name evidence="2" type="ORF">PMIN01_02311</name>
</gene>
<accession>A0A9P6GPV7</accession>
<dbReference type="Proteomes" id="UP000756921">
    <property type="component" value="Unassembled WGS sequence"/>
</dbReference>
<name>A0A9P6GPV7_9PLEO</name>
<protein>
    <submittedName>
        <fullName evidence="2">Uncharacterized protein</fullName>
    </submittedName>
</protein>
<feature type="region of interest" description="Disordered" evidence="1">
    <location>
        <begin position="17"/>
        <end position="49"/>
    </location>
</feature>
<keyword evidence="3" id="KW-1185">Reference proteome</keyword>
<evidence type="ECO:0000256" key="1">
    <source>
        <dbReference type="SAM" id="MobiDB-lite"/>
    </source>
</evidence>
<sequence length="116" mass="13025">MAHRRARKGSVAQWAIGEVHDAPSRQRHSAPERPRLLSGASLGRDGGLRDDVEQQCRPVRRLPLILLLTGPGLVYSSVYEYVCMRAVDGDWSLNHLASAKWRAGNRRGRRRRKGAC</sequence>